<evidence type="ECO:0000256" key="1">
    <source>
        <dbReference type="SAM" id="Phobius"/>
    </source>
</evidence>
<gene>
    <name evidence="2" type="ORF">JOE69_003226</name>
</gene>
<sequence>MFRLIWAASVRVHHLLRWAPTNLLLDRIRTRRGLKWGIPAMLLAAPLLLAAATCAAGIRDGGPGWLNLAVGLFIWDALKFLVMGPVSLVVLARVHAVEALERRHARRQARAEQAVHV</sequence>
<keyword evidence="1" id="KW-0472">Membrane</keyword>
<evidence type="ECO:0008006" key="4">
    <source>
        <dbReference type="Google" id="ProtNLM"/>
    </source>
</evidence>
<comment type="caution">
    <text evidence="2">The sequence shown here is derived from an EMBL/GenBank/DDBJ whole genome shotgun (WGS) entry which is preliminary data.</text>
</comment>
<organism evidence="2 3">
    <name type="scientific">Arthrobacter russicus</name>
    <dbReference type="NCBI Taxonomy" id="172040"/>
    <lineage>
        <taxon>Bacteria</taxon>
        <taxon>Bacillati</taxon>
        <taxon>Actinomycetota</taxon>
        <taxon>Actinomycetes</taxon>
        <taxon>Micrococcales</taxon>
        <taxon>Micrococcaceae</taxon>
        <taxon>Arthrobacter</taxon>
    </lineage>
</organism>
<protein>
    <recommendedName>
        <fullName evidence="4">Sulfate permease</fullName>
    </recommendedName>
</protein>
<dbReference type="Proteomes" id="UP001185069">
    <property type="component" value="Unassembled WGS sequence"/>
</dbReference>
<name>A0ABU1JF46_9MICC</name>
<evidence type="ECO:0000313" key="3">
    <source>
        <dbReference type="Proteomes" id="UP001185069"/>
    </source>
</evidence>
<feature type="transmembrane region" description="Helical" evidence="1">
    <location>
        <begin position="36"/>
        <end position="58"/>
    </location>
</feature>
<keyword evidence="1" id="KW-1133">Transmembrane helix</keyword>
<evidence type="ECO:0000313" key="2">
    <source>
        <dbReference type="EMBL" id="MDR6270988.1"/>
    </source>
</evidence>
<keyword evidence="1" id="KW-0812">Transmembrane</keyword>
<accession>A0ABU1JF46</accession>
<reference evidence="2 3" key="1">
    <citation type="submission" date="2023-07" db="EMBL/GenBank/DDBJ databases">
        <title>Sequencing the genomes of 1000 actinobacteria strains.</title>
        <authorList>
            <person name="Klenk H.-P."/>
        </authorList>
    </citation>
    <scope>NUCLEOTIDE SEQUENCE [LARGE SCALE GENOMIC DNA]</scope>
    <source>
        <strain evidence="2 3">DSM 14555</strain>
    </source>
</reference>
<feature type="transmembrane region" description="Helical" evidence="1">
    <location>
        <begin position="78"/>
        <end position="100"/>
    </location>
</feature>
<dbReference type="EMBL" id="JAVDQF010000001">
    <property type="protein sequence ID" value="MDR6270988.1"/>
    <property type="molecule type" value="Genomic_DNA"/>
</dbReference>
<keyword evidence="3" id="KW-1185">Reference proteome</keyword>
<proteinExistence type="predicted"/>
<dbReference type="RefSeq" id="WP_267180038.1">
    <property type="nucleotide sequence ID" value="NZ_BAAAHY010000006.1"/>
</dbReference>